<dbReference type="GO" id="GO:0046872">
    <property type="term" value="F:metal ion binding"/>
    <property type="evidence" value="ECO:0007669"/>
    <property type="project" value="UniProtKB-KW"/>
</dbReference>
<dbReference type="InterPro" id="IPR051332">
    <property type="entry name" value="Fosfomycin_Res_Enzymes"/>
</dbReference>
<dbReference type="EMBL" id="WJKJ01000047">
    <property type="protein sequence ID" value="MBD3363887.1"/>
    <property type="molecule type" value="Genomic_DNA"/>
</dbReference>
<dbReference type="Pfam" id="PF00903">
    <property type="entry name" value="Glyoxalase"/>
    <property type="match status" value="1"/>
</dbReference>
<protein>
    <recommendedName>
        <fullName evidence="2">VOC domain-containing protein</fullName>
    </recommendedName>
</protein>
<evidence type="ECO:0000313" key="3">
    <source>
        <dbReference type="EMBL" id="MBD3363887.1"/>
    </source>
</evidence>
<evidence type="ECO:0000313" key="4">
    <source>
        <dbReference type="Proteomes" id="UP000630660"/>
    </source>
</evidence>
<reference evidence="3" key="1">
    <citation type="submission" date="2019-11" db="EMBL/GenBank/DDBJ databases">
        <title>Microbial mats filling the niche in hypersaline microbial mats.</title>
        <authorList>
            <person name="Wong H.L."/>
            <person name="Macleod F.I."/>
            <person name="White R.A. III"/>
            <person name="Burns B.P."/>
        </authorList>
    </citation>
    <scope>NUCLEOTIDE SEQUENCE</scope>
    <source>
        <strain evidence="3">Bin_327</strain>
    </source>
</reference>
<evidence type="ECO:0000256" key="1">
    <source>
        <dbReference type="ARBA" id="ARBA00022723"/>
    </source>
</evidence>
<evidence type="ECO:0000259" key="2">
    <source>
        <dbReference type="PROSITE" id="PS51819"/>
    </source>
</evidence>
<dbReference type="PANTHER" id="PTHR36113:SF6">
    <property type="entry name" value="FOSFOMYCIN RESISTANCE PROTEIN FOSX"/>
    <property type="match status" value="1"/>
</dbReference>
<gene>
    <name evidence="3" type="ORF">GF359_01595</name>
</gene>
<proteinExistence type="predicted"/>
<sequence>MFTSINTVAVYVSDMERAKKYYTEILGFKLKHDFGNLCFLVSDSERITVYLEAGYEPSPADYKSTHLSFFLTTAKSTKETFDELKSKGVQILDAEPEEVGDGVYVFRFCDPDGNVLEATGH</sequence>
<comment type="caution">
    <text evidence="3">The sequence shown here is derived from an EMBL/GenBank/DDBJ whole genome shotgun (WGS) entry which is preliminary data.</text>
</comment>
<dbReference type="PANTHER" id="PTHR36113">
    <property type="entry name" value="LYASE, PUTATIVE-RELATED-RELATED"/>
    <property type="match status" value="1"/>
</dbReference>
<organism evidence="3 4">
    <name type="scientific">candidate division WOR-3 bacterium</name>
    <dbReference type="NCBI Taxonomy" id="2052148"/>
    <lineage>
        <taxon>Bacteria</taxon>
        <taxon>Bacteria division WOR-3</taxon>
    </lineage>
</organism>
<dbReference type="InterPro" id="IPR029068">
    <property type="entry name" value="Glyas_Bleomycin-R_OHBP_Dase"/>
</dbReference>
<dbReference type="Proteomes" id="UP000630660">
    <property type="component" value="Unassembled WGS sequence"/>
</dbReference>
<dbReference type="SUPFAM" id="SSF54593">
    <property type="entry name" value="Glyoxalase/Bleomycin resistance protein/Dihydroxybiphenyl dioxygenase"/>
    <property type="match status" value="1"/>
</dbReference>
<accession>A0A9D5K7U8</accession>
<dbReference type="Gene3D" id="3.10.180.10">
    <property type="entry name" value="2,3-Dihydroxybiphenyl 1,2-Dioxygenase, domain 1"/>
    <property type="match status" value="1"/>
</dbReference>
<dbReference type="InterPro" id="IPR037523">
    <property type="entry name" value="VOC_core"/>
</dbReference>
<name>A0A9D5K7U8_UNCW3</name>
<dbReference type="PROSITE" id="PS51819">
    <property type="entry name" value="VOC"/>
    <property type="match status" value="1"/>
</dbReference>
<keyword evidence="1" id="KW-0479">Metal-binding</keyword>
<dbReference type="InterPro" id="IPR004360">
    <property type="entry name" value="Glyas_Fos-R_dOase_dom"/>
</dbReference>
<feature type="domain" description="VOC" evidence="2">
    <location>
        <begin position="4"/>
        <end position="121"/>
    </location>
</feature>
<dbReference type="AlphaFoldDB" id="A0A9D5K7U8"/>
<dbReference type="CDD" id="cd06587">
    <property type="entry name" value="VOC"/>
    <property type="match status" value="1"/>
</dbReference>